<keyword evidence="3" id="KW-1185">Reference proteome</keyword>
<accession>A0A4Y2TVT5</accession>
<proteinExistence type="predicted"/>
<comment type="caution">
    <text evidence="2">The sequence shown here is derived from an EMBL/GenBank/DDBJ whole genome shotgun (WGS) entry which is preliminary data.</text>
</comment>
<sequence>MKFKKSLSLAAHPDRGRKPNSAEVTEEIGFHVEEDRASNFQVNISLRKNFSAGGYRSPSVSFQDKFSVCPALKVQLDVFVTRNRNETYDARGRMGWKQEPVFRKLNGRGGRDAKRSEGVELPETNWKEPILLSILAPVNF</sequence>
<dbReference type="EMBL" id="BGPR01030790">
    <property type="protein sequence ID" value="GBO03530.1"/>
    <property type="molecule type" value="Genomic_DNA"/>
</dbReference>
<dbReference type="AlphaFoldDB" id="A0A4Y2TVT5"/>
<evidence type="ECO:0000256" key="1">
    <source>
        <dbReference type="SAM" id="MobiDB-lite"/>
    </source>
</evidence>
<dbReference type="Proteomes" id="UP000499080">
    <property type="component" value="Unassembled WGS sequence"/>
</dbReference>
<evidence type="ECO:0000313" key="2">
    <source>
        <dbReference type="EMBL" id="GBO03530.1"/>
    </source>
</evidence>
<feature type="region of interest" description="Disordered" evidence="1">
    <location>
        <begin position="1"/>
        <end position="22"/>
    </location>
</feature>
<name>A0A4Y2TVT5_ARAVE</name>
<gene>
    <name evidence="2" type="ORF">AVEN_116976_1</name>
</gene>
<evidence type="ECO:0000313" key="3">
    <source>
        <dbReference type="Proteomes" id="UP000499080"/>
    </source>
</evidence>
<protein>
    <submittedName>
        <fullName evidence="2">Uncharacterized protein</fullName>
    </submittedName>
</protein>
<organism evidence="2 3">
    <name type="scientific">Araneus ventricosus</name>
    <name type="common">Orbweaver spider</name>
    <name type="synonym">Epeira ventricosa</name>
    <dbReference type="NCBI Taxonomy" id="182803"/>
    <lineage>
        <taxon>Eukaryota</taxon>
        <taxon>Metazoa</taxon>
        <taxon>Ecdysozoa</taxon>
        <taxon>Arthropoda</taxon>
        <taxon>Chelicerata</taxon>
        <taxon>Arachnida</taxon>
        <taxon>Araneae</taxon>
        <taxon>Araneomorphae</taxon>
        <taxon>Entelegynae</taxon>
        <taxon>Araneoidea</taxon>
        <taxon>Araneidae</taxon>
        <taxon>Araneus</taxon>
    </lineage>
</organism>
<reference evidence="2 3" key="1">
    <citation type="journal article" date="2019" name="Sci. Rep.">
        <title>Orb-weaving spider Araneus ventricosus genome elucidates the spidroin gene catalogue.</title>
        <authorList>
            <person name="Kono N."/>
            <person name="Nakamura H."/>
            <person name="Ohtoshi R."/>
            <person name="Moran D.A.P."/>
            <person name="Shinohara A."/>
            <person name="Yoshida Y."/>
            <person name="Fujiwara M."/>
            <person name="Mori M."/>
            <person name="Tomita M."/>
            <person name="Arakawa K."/>
        </authorList>
    </citation>
    <scope>NUCLEOTIDE SEQUENCE [LARGE SCALE GENOMIC DNA]</scope>
</reference>